<gene>
    <name evidence="1" type="ORF">A3Q24_05650</name>
</gene>
<sequence length="78" mass="9049">MKDLPNIYEWNDPYDILNLFDTKIYGDKHGIMYVTSASEQMLLFKTSGRYVLPSKKDIVKYLGNGAWAIKEEPSWMIG</sequence>
<name>A0A267M8A9_LACJH</name>
<dbReference type="EMBL" id="NIBD01000028">
    <property type="protein sequence ID" value="PAB55168.1"/>
    <property type="molecule type" value="Genomic_DNA"/>
</dbReference>
<evidence type="ECO:0000313" key="2">
    <source>
        <dbReference type="Proteomes" id="UP000216008"/>
    </source>
</evidence>
<dbReference type="RefSeq" id="WP_095182848.1">
    <property type="nucleotide sequence ID" value="NZ_JBNPKV010000048.1"/>
</dbReference>
<comment type="caution">
    <text evidence="1">The sequence shown here is derived from an EMBL/GenBank/DDBJ whole genome shotgun (WGS) entry which is preliminary data.</text>
</comment>
<dbReference type="AlphaFoldDB" id="A0A267M8A9"/>
<protein>
    <submittedName>
        <fullName evidence="1">Uncharacterized protein</fullName>
    </submittedName>
</protein>
<reference evidence="1 2" key="1">
    <citation type="submission" date="2017-05" db="EMBL/GenBank/DDBJ databases">
        <title>Lactobacillus johnsonii from commercial turkeys.</title>
        <authorList>
            <person name="Johnson T.J."/>
            <person name="Youmans B."/>
        </authorList>
    </citation>
    <scope>NUCLEOTIDE SEQUENCE [LARGE SCALE GENOMIC DNA]</scope>
    <source>
        <strain evidence="1 2">UMNLJ114</strain>
    </source>
</reference>
<accession>A0A267M8A9</accession>
<proteinExistence type="predicted"/>
<organism evidence="1 2">
    <name type="scientific">Lactobacillus johnsonii</name>
    <dbReference type="NCBI Taxonomy" id="33959"/>
    <lineage>
        <taxon>Bacteria</taxon>
        <taxon>Bacillati</taxon>
        <taxon>Bacillota</taxon>
        <taxon>Bacilli</taxon>
        <taxon>Lactobacillales</taxon>
        <taxon>Lactobacillaceae</taxon>
        <taxon>Lactobacillus</taxon>
    </lineage>
</organism>
<dbReference type="Proteomes" id="UP000216008">
    <property type="component" value="Unassembled WGS sequence"/>
</dbReference>
<evidence type="ECO:0000313" key="1">
    <source>
        <dbReference type="EMBL" id="PAB55168.1"/>
    </source>
</evidence>